<keyword evidence="2 5" id="KW-0812">Transmembrane</keyword>
<organism evidence="6 7">
    <name type="scientific">Piscinibacter koreensis</name>
    <dbReference type="NCBI Taxonomy" id="2742824"/>
    <lineage>
        <taxon>Bacteria</taxon>
        <taxon>Pseudomonadati</taxon>
        <taxon>Pseudomonadota</taxon>
        <taxon>Betaproteobacteria</taxon>
        <taxon>Burkholderiales</taxon>
        <taxon>Sphaerotilaceae</taxon>
        <taxon>Piscinibacter</taxon>
    </lineage>
</organism>
<dbReference type="RefSeq" id="WP_176071050.1">
    <property type="nucleotide sequence ID" value="NZ_JABWMJ010000011.1"/>
</dbReference>
<keyword evidence="5" id="KW-0997">Cell inner membrane</keyword>
<gene>
    <name evidence="5" type="primary">yciB</name>
    <name evidence="6" type="ORF">HQN59_20865</name>
</gene>
<evidence type="ECO:0000256" key="3">
    <source>
        <dbReference type="ARBA" id="ARBA00022989"/>
    </source>
</evidence>
<proteinExistence type="inferred from homology"/>
<dbReference type="PANTHER" id="PTHR36917">
    <property type="entry name" value="INTRACELLULAR SEPTATION PROTEIN A-RELATED"/>
    <property type="match status" value="1"/>
</dbReference>
<comment type="caution">
    <text evidence="5">Lacks conserved residue(s) required for the propagation of feature annotation.</text>
</comment>
<evidence type="ECO:0000313" key="6">
    <source>
        <dbReference type="EMBL" id="NUZ08216.1"/>
    </source>
</evidence>
<dbReference type="Proteomes" id="UP000529637">
    <property type="component" value="Unassembled WGS sequence"/>
</dbReference>
<evidence type="ECO:0000256" key="5">
    <source>
        <dbReference type="HAMAP-Rule" id="MF_00189"/>
    </source>
</evidence>
<dbReference type="PANTHER" id="PTHR36917:SF1">
    <property type="entry name" value="INNER MEMBRANE-SPANNING PROTEIN YCIB"/>
    <property type="match status" value="1"/>
</dbReference>
<dbReference type="GO" id="GO:0005886">
    <property type="term" value="C:plasma membrane"/>
    <property type="evidence" value="ECO:0007669"/>
    <property type="project" value="UniProtKB-SubCell"/>
</dbReference>
<keyword evidence="7" id="KW-1185">Reference proteome</keyword>
<feature type="transmembrane region" description="Helical" evidence="5">
    <location>
        <begin position="48"/>
        <end position="68"/>
    </location>
</feature>
<evidence type="ECO:0000256" key="4">
    <source>
        <dbReference type="ARBA" id="ARBA00023136"/>
    </source>
</evidence>
<dbReference type="EMBL" id="JABWMJ010000011">
    <property type="protein sequence ID" value="NUZ08216.1"/>
    <property type="molecule type" value="Genomic_DNA"/>
</dbReference>
<dbReference type="HAMAP" id="MF_00189">
    <property type="entry name" value="YciB"/>
    <property type="match status" value="1"/>
</dbReference>
<comment type="function">
    <text evidence="5">Plays a role in cell envelope biogenesis, maintenance of cell envelope integrity and membrane homeostasis.</text>
</comment>
<keyword evidence="4 5" id="KW-0472">Membrane</keyword>
<keyword evidence="1 5" id="KW-1003">Cell membrane</keyword>
<comment type="similarity">
    <text evidence="5">Belongs to the YciB family.</text>
</comment>
<name>A0A7Y6NRY3_9BURK</name>
<feature type="transmembrane region" description="Helical" evidence="5">
    <location>
        <begin position="150"/>
        <end position="168"/>
    </location>
</feature>
<dbReference type="InterPro" id="IPR006008">
    <property type="entry name" value="YciB"/>
</dbReference>
<dbReference type="AlphaFoldDB" id="A0A7Y6NRY3"/>
<evidence type="ECO:0000313" key="7">
    <source>
        <dbReference type="Proteomes" id="UP000529637"/>
    </source>
</evidence>
<keyword evidence="3 5" id="KW-1133">Transmembrane helix</keyword>
<dbReference type="NCBIfam" id="NF001325">
    <property type="entry name" value="PRK00259.1-3"/>
    <property type="match status" value="1"/>
</dbReference>
<feature type="transmembrane region" description="Helical" evidence="5">
    <location>
        <begin position="75"/>
        <end position="97"/>
    </location>
</feature>
<accession>A0A7Y6NRY3</accession>
<evidence type="ECO:0000256" key="1">
    <source>
        <dbReference type="ARBA" id="ARBA00022475"/>
    </source>
</evidence>
<feature type="transmembrane region" description="Helical" evidence="5">
    <location>
        <begin position="180"/>
        <end position="198"/>
    </location>
</feature>
<protein>
    <recommendedName>
        <fullName evidence="5">Inner membrane-spanning protein YciB</fullName>
    </recommendedName>
</protein>
<comment type="caution">
    <text evidence="6">The sequence shown here is derived from an EMBL/GenBank/DDBJ whole genome shotgun (WGS) entry which is preliminary data.</text>
</comment>
<sequence length="224" mass="24626">MKLFFDFLPLILFFGAFKIAESHADEAARLATEHLGFLVSGGVVGPTEAPVLLATLVVVMVTLLQVLWRVARRKAVGGMLWATLVLVVVLGGATVWFHNPTFIMWKPSVLYWVMGAALWISQSLFGKNLLRAALGGQLELPQPVWQRLNWVWIAFFVAIGVLNLYVAYNFSTSTWATFKVFGITGLMFLFVLAQGLWVSRHVPDENDSAGGAALAHADAPAERP</sequence>
<comment type="subcellular location">
    <subcellularLocation>
        <location evidence="5">Cell inner membrane</location>
        <topology evidence="5">Multi-pass membrane protein</topology>
    </subcellularLocation>
</comment>
<reference evidence="6 7" key="1">
    <citation type="submission" date="2020-06" db="EMBL/GenBank/DDBJ databases">
        <title>Schlegella sp. ID0723 isolated from air conditioner.</title>
        <authorList>
            <person name="Kim D.Y."/>
            <person name="Kim D.-U."/>
        </authorList>
    </citation>
    <scope>NUCLEOTIDE SEQUENCE [LARGE SCALE GENOMIC DNA]</scope>
    <source>
        <strain evidence="6 7">ID0723</strain>
    </source>
</reference>
<evidence type="ECO:0000256" key="2">
    <source>
        <dbReference type="ARBA" id="ARBA00022692"/>
    </source>
</evidence>
<dbReference type="Pfam" id="PF04279">
    <property type="entry name" value="IspA"/>
    <property type="match status" value="1"/>
</dbReference>